<dbReference type="GO" id="GO:0003677">
    <property type="term" value="F:DNA binding"/>
    <property type="evidence" value="ECO:0007669"/>
    <property type="project" value="InterPro"/>
</dbReference>
<dbReference type="PANTHER" id="PTHR12243:SF69">
    <property type="entry name" value="SI:CH73-59F11.3"/>
    <property type="match status" value="1"/>
</dbReference>
<name>A0A182P1W3_9DIPT</name>
<dbReference type="GO" id="GO:0006357">
    <property type="term" value="P:regulation of transcription by RNA polymerase II"/>
    <property type="evidence" value="ECO:0007669"/>
    <property type="project" value="TreeGrafter"/>
</dbReference>
<accession>A0A182P1W3</accession>
<protein>
    <recommendedName>
        <fullName evidence="6">MADF domain-containing protein</fullName>
    </recommendedName>
</protein>
<evidence type="ECO:0000256" key="1">
    <source>
        <dbReference type="PROSITE-ProRule" id="PRU00371"/>
    </source>
</evidence>
<dbReference type="VEuPathDB" id="VectorBase:AEPI000897"/>
<reference evidence="4" key="2">
    <citation type="submission" date="2020-05" db="UniProtKB">
        <authorList>
            <consortium name="EnsemblMetazoa"/>
        </authorList>
    </citation>
    <scope>IDENTIFICATION</scope>
    <source>
        <strain evidence="4">Epiroticus2</strain>
    </source>
</reference>
<sequence>MEQVRKKTVRMSEIEALDLISNVKEQRCLWEKSHKDHRKQAVRDQAWEIISINMGRDADELVEKWKSLQASYRSFKSRYKHAREEIKWIYYHAMQFLDGINEDEKPITPTTPVEFMDSGRVSENIQQVRKPKLVLRKKLVPHDIKRRLLMRRAFPGRLNQPVRHYTDAIQVEHVSISPPPIPPDILLAEDPVEPVAQSTSPLAGGKILHNAQPLNIPAAVVGKQDEDFNYAQSVTYLLKQFPPRTKRKLQIEIHDLIVTAQKKEYEKQFGKSYK</sequence>
<dbReference type="Proteomes" id="UP000075885">
    <property type="component" value="Unassembled WGS sequence"/>
</dbReference>
<evidence type="ECO:0000259" key="3">
    <source>
        <dbReference type="PROSITE" id="PS51031"/>
    </source>
</evidence>
<keyword evidence="5" id="KW-1185">Reference proteome</keyword>
<dbReference type="InterPro" id="IPR004210">
    <property type="entry name" value="BESS_motif"/>
</dbReference>
<dbReference type="AlphaFoldDB" id="A0A182P1W3"/>
<dbReference type="GO" id="GO:0005667">
    <property type="term" value="C:transcription regulator complex"/>
    <property type="evidence" value="ECO:0007669"/>
    <property type="project" value="TreeGrafter"/>
</dbReference>
<evidence type="ECO:0008006" key="6">
    <source>
        <dbReference type="Google" id="ProtNLM"/>
    </source>
</evidence>
<comment type="subcellular location">
    <subcellularLocation>
        <location evidence="1">Nucleus</location>
    </subcellularLocation>
</comment>
<dbReference type="SMART" id="SM00595">
    <property type="entry name" value="MADF"/>
    <property type="match status" value="1"/>
</dbReference>
<proteinExistence type="predicted"/>
<dbReference type="Pfam" id="PF10545">
    <property type="entry name" value="MADF_DNA_bdg"/>
    <property type="match status" value="1"/>
</dbReference>
<dbReference type="InterPro" id="IPR039353">
    <property type="entry name" value="TF_Adf1"/>
</dbReference>
<dbReference type="PROSITE" id="PS51029">
    <property type="entry name" value="MADF"/>
    <property type="match status" value="1"/>
</dbReference>
<dbReference type="EnsemblMetazoa" id="AEPI000897-RA">
    <property type="protein sequence ID" value="AEPI000897-PA"/>
    <property type="gene ID" value="AEPI000897"/>
</dbReference>
<keyword evidence="1" id="KW-0539">Nucleus</keyword>
<reference evidence="5" key="1">
    <citation type="submission" date="2013-03" db="EMBL/GenBank/DDBJ databases">
        <title>The Genome Sequence of Anopheles epiroticus epiroticus2.</title>
        <authorList>
            <consortium name="The Broad Institute Genomics Platform"/>
            <person name="Neafsey D.E."/>
            <person name="Howell P."/>
            <person name="Walker B."/>
            <person name="Young S.K."/>
            <person name="Zeng Q."/>
            <person name="Gargeya S."/>
            <person name="Fitzgerald M."/>
            <person name="Haas B."/>
            <person name="Abouelleil A."/>
            <person name="Allen A.W."/>
            <person name="Alvarado L."/>
            <person name="Arachchi H.M."/>
            <person name="Berlin A.M."/>
            <person name="Chapman S.B."/>
            <person name="Gainer-Dewar J."/>
            <person name="Goldberg J."/>
            <person name="Griggs A."/>
            <person name="Gujja S."/>
            <person name="Hansen M."/>
            <person name="Howarth C."/>
            <person name="Imamovic A."/>
            <person name="Ireland A."/>
            <person name="Larimer J."/>
            <person name="McCowan C."/>
            <person name="Murphy C."/>
            <person name="Pearson M."/>
            <person name="Poon T.W."/>
            <person name="Priest M."/>
            <person name="Roberts A."/>
            <person name="Saif S."/>
            <person name="Shea T."/>
            <person name="Sisk P."/>
            <person name="Sykes S."/>
            <person name="Wortman J."/>
            <person name="Nusbaum C."/>
            <person name="Birren B."/>
        </authorList>
    </citation>
    <scope>NUCLEOTIDE SEQUENCE [LARGE SCALE GENOMIC DNA]</scope>
    <source>
        <strain evidence="5">Epiroticus2</strain>
    </source>
</reference>
<organism evidence="4 5">
    <name type="scientific">Anopheles epiroticus</name>
    <dbReference type="NCBI Taxonomy" id="199890"/>
    <lineage>
        <taxon>Eukaryota</taxon>
        <taxon>Metazoa</taxon>
        <taxon>Ecdysozoa</taxon>
        <taxon>Arthropoda</taxon>
        <taxon>Hexapoda</taxon>
        <taxon>Insecta</taxon>
        <taxon>Pterygota</taxon>
        <taxon>Neoptera</taxon>
        <taxon>Endopterygota</taxon>
        <taxon>Diptera</taxon>
        <taxon>Nematocera</taxon>
        <taxon>Culicoidea</taxon>
        <taxon>Culicidae</taxon>
        <taxon>Anophelinae</taxon>
        <taxon>Anopheles</taxon>
    </lineage>
</organism>
<evidence type="ECO:0000313" key="5">
    <source>
        <dbReference type="Proteomes" id="UP000075885"/>
    </source>
</evidence>
<dbReference type="GO" id="GO:0005634">
    <property type="term" value="C:nucleus"/>
    <property type="evidence" value="ECO:0007669"/>
    <property type="project" value="UniProtKB-SubCell"/>
</dbReference>
<feature type="domain" description="BESS" evidence="3">
    <location>
        <begin position="224"/>
        <end position="263"/>
    </location>
</feature>
<evidence type="ECO:0000259" key="2">
    <source>
        <dbReference type="PROSITE" id="PS51029"/>
    </source>
</evidence>
<dbReference type="PANTHER" id="PTHR12243">
    <property type="entry name" value="MADF DOMAIN TRANSCRIPTION FACTOR"/>
    <property type="match status" value="1"/>
</dbReference>
<dbReference type="InterPro" id="IPR006578">
    <property type="entry name" value="MADF-dom"/>
</dbReference>
<dbReference type="PROSITE" id="PS51031">
    <property type="entry name" value="BESS"/>
    <property type="match status" value="1"/>
</dbReference>
<dbReference type="STRING" id="199890.A0A182P1W3"/>
<evidence type="ECO:0000313" key="4">
    <source>
        <dbReference type="EnsemblMetazoa" id="AEPI000897-PA"/>
    </source>
</evidence>
<feature type="domain" description="MADF" evidence="2">
    <location>
        <begin position="18"/>
        <end position="102"/>
    </location>
</feature>